<proteinExistence type="predicted"/>
<dbReference type="STRING" id="45072.Lqua_3025"/>
<evidence type="ECO:0000313" key="2">
    <source>
        <dbReference type="EMBL" id="STY17341.1"/>
    </source>
</evidence>
<dbReference type="EMBL" id="UGOW01000001">
    <property type="protein sequence ID" value="STY17341.1"/>
    <property type="molecule type" value="Genomic_DNA"/>
</dbReference>
<keyword evidence="3" id="KW-1185">Reference proteome</keyword>
<dbReference type="OrthoDB" id="9810734at2"/>
<dbReference type="Pfam" id="PF00106">
    <property type="entry name" value="adh_short"/>
    <property type="match status" value="1"/>
</dbReference>
<dbReference type="InterPro" id="IPR036291">
    <property type="entry name" value="NAD(P)-bd_dom_sf"/>
</dbReference>
<dbReference type="Gene3D" id="3.40.50.720">
    <property type="entry name" value="NAD(P)-binding Rossmann-like Domain"/>
    <property type="match status" value="1"/>
</dbReference>
<dbReference type="Proteomes" id="UP000054639">
    <property type="component" value="Unassembled WGS sequence"/>
</dbReference>
<dbReference type="InterPro" id="IPR002347">
    <property type="entry name" value="SDR_fam"/>
</dbReference>
<accession>A0A378KUR3</accession>
<dbReference type="GO" id="GO:0018454">
    <property type="term" value="F:acetoacetyl-CoA reductase activity"/>
    <property type="evidence" value="ECO:0007669"/>
    <property type="project" value="UniProtKB-EC"/>
</dbReference>
<name>A0A378KUR3_9GAMM</name>
<evidence type="ECO:0000313" key="1">
    <source>
        <dbReference type="EMBL" id="KTD43671.1"/>
    </source>
</evidence>
<organism evidence="2 4">
    <name type="scientific">Legionella quateirensis</name>
    <dbReference type="NCBI Taxonomy" id="45072"/>
    <lineage>
        <taxon>Bacteria</taxon>
        <taxon>Pseudomonadati</taxon>
        <taxon>Pseudomonadota</taxon>
        <taxon>Gammaproteobacteria</taxon>
        <taxon>Legionellales</taxon>
        <taxon>Legionellaceae</taxon>
        <taxon>Legionella</taxon>
    </lineage>
</organism>
<protein>
    <submittedName>
        <fullName evidence="1">Acetoacetyl-CoA reductase</fullName>
        <ecNumber evidence="1">1.1.1.36</ecNumber>
    </submittedName>
    <submittedName>
        <fullName evidence="2">Retinol dehydrogenase</fullName>
        <ecNumber evidence="2">1.1.1.-</ecNumber>
    </submittedName>
</protein>
<reference evidence="1 3" key="1">
    <citation type="submission" date="2015-11" db="EMBL/GenBank/DDBJ databases">
        <title>Genomic analysis of 38 Legionella species identifies large and diverse effector repertoires.</title>
        <authorList>
            <person name="Burstein D."/>
            <person name="Amaro F."/>
            <person name="Zusman T."/>
            <person name="Lifshitz Z."/>
            <person name="Cohen O."/>
            <person name="Gilbert J.A."/>
            <person name="Pupko T."/>
            <person name="Shuman H.A."/>
            <person name="Segal G."/>
        </authorList>
    </citation>
    <scope>NUCLEOTIDE SEQUENCE [LARGE SCALE GENOMIC DNA]</scope>
    <source>
        <strain evidence="1 3">ATCC 49507</strain>
    </source>
</reference>
<dbReference type="EMBL" id="LNYR01000046">
    <property type="protein sequence ID" value="KTD43671.1"/>
    <property type="molecule type" value="Genomic_DNA"/>
</dbReference>
<dbReference type="PANTHER" id="PTHR45458:SF1">
    <property type="entry name" value="SHORT CHAIN DEHYDROGENASE"/>
    <property type="match status" value="1"/>
</dbReference>
<keyword evidence="2" id="KW-0560">Oxidoreductase</keyword>
<reference evidence="2 4" key="2">
    <citation type="submission" date="2018-06" db="EMBL/GenBank/DDBJ databases">
        <authorList>
            <consortium name="Pathogen Informatics"/>
            <person name="Doyle S."/>
        </authorList>
    </citation>
    <scope>NUCLEOTIDE SEQUENCE [LARGE SCALE GENOMIC DNA]</scope>
    <source>
        <strain evidence="2 4">NCTC12376</strain>
    </source>
</reference>
<sequence length="268" mass="29843">MMFKKCVMPLNVVVIGASRGIGLGFVKEYLTQGHNVLATYRNNGKWDGLRVLKEEYAGRLELSELETTDYEAVDLLKDKIHRPIDILILNAGIILCPPGSQPLTERVEDIRRTMEVNTFAPDQIMRTLFPKVLHPHSCAVYMSSTLSSSANNLKGRYQSYRASKAAGNILFQNWNIELAKEWFVNGGAVDDRPCAFPISPGVVQTDMGGPTSPLTVSESVAGMVKVIHDVRKHKQCSLYLYDGSVLEAYPEPEIVTAKRTELRVQCTL</sequence>
<dbReference type="InterPro" id="IPR052184">
    <property type="entry name" value="SDR_enzymes"/>
</dbReference>
<dbReference type="PANTHER" id="PTHR45458">
    <property type="entry name" value="SHORT-CHAIN DEHYDROGENASE/REDUCTASE SDR"/>
    <property type="match status" value="1"/>
</dbReference>
<gene>
    <name evidence="2" type="primary">RDH</name>
    <name evidence="1" type="ORF">Lqua_3025</name>
    <name evidence="2" type="ORF">NCTC12376_01138</name>
</gene>
<dbReference type="PRINTS" id="PR00081">
    <property type="entry name" value="GDHRDH"/>
</dbReference>
<dbReference type="SUPFAM" id="SSF51735">
    <property type="entry name" value="NAD(P)-binding Rossmann-fold domains"/>
    <property type="match status" value="1"/>
</dbReference>
<evidence type="ECO:0000313" key="3">
    <source>
        <dbReference type="Proteomes" id="UP000054639"/>
    </source>
</evidence>
<dbReference type="AlphaFoldDB" id="A0A378KUR3"/>
<dbReference type="Proteomes" id="UP000254230">
    <property type="component" value="Unassembled WGS sequence"/>
</dbReference>
<dbReference type="EC" id="1.1.1.-" evidence="2"/>
<dbReference type="EC" id="1.1.1.36" evidence="1"/>
<evidence type="ECO:0000313" key="4">
    <source>
        <dbReference type="Proteomes" id="UP000254230"/>
    </source>
</evidence>